<organism evidence="1 2">
    <name type="scientific">Halomonas tibetensis</name>
    <dbReference type="NCBI Taxonomy" id="2259590"/>
    <lineage>
        <taxon>Bacteria</taxon>
        <taxon>Pseudomonadati</taxon>
        <taxon>Pseudomonadota</taxon>
        <taxon>Gammaproteobacteria</taxon>
        <taxon>Oceanospirillales</taxon>
        <taxon>Halomonadaceae</taxon>
        <taxon>Halomonas</taxon>
    </lineage>
</organism>
<proteinExistence type="predicted"/>
<sequence>MSDVLALKADSHWRSRGSPPSAIRTGELPGRWLVAWNRLVRQLPLVSFRQKALLVEAWQQAGREWEPQRLSPVELQRHLLKALHERYLSYQAALGMAQLLRSSGLVGSLSPDRMSAVSLLEQAWRLMCGDMVLDAVPVTHHPALPLAVLCAATAGWRVLLVTPDSDEATALQERLVALVHPQWPVVSIPEGGRREDRRPLYAQRLVCVPLGVLAMDLLHASRESRQAAAGLRGRIARLGSGEAAPAELLSGSHTLVLLQDAAELFAERGLDSVALHASTPFASQRVLAEQALALAKLLQRSNHYDVTADFELPTLTEKGERMLAGLCRSRGGLLANLELSQRAVRAALMVSACWRSGEHYQAGPGGVDILDERLQRLIASPDIVPSIKTLLEVHAGDESQHQALISQARVHALLTGLPRMGGLGRWLPSLARELDWLHHRPVWRFASQSRATRQLRPLRLASLEETRAWAGQWLDSSAGDDGRLLLAAEEVVTCVTQSEASPEPRVGRSLTLRDTMHSWRYGEPPEHQVTHMAVVLTSDQSIEEWLTVISERWPALESCSLAIFPSSLAGQGLLANGWRRLMPRRWQSRRLVSRRITAKRRLILRDQGLKKMLHFAKD</sequence>
<dbReference type="Proteomes" id="UP001595386">
    <property type="component" value="Unassembled WGS sequence"/>
</dbReference>
<evidence type="ECO:0000313" key="1">
    <source>
        <dbReference type="EMBL" id="MFC2993471.1"/>
    </source>
</evidence>
<keyword evidence="2" id="KW-1185">Reference proteome</keyword>
<evidence type="ECO:0000313" key="2">
    <source>
        <dbReference type="Proteomes" id="UP001595386"/>
    </source>
</evidence>
<gene>
    <name evidence="1" type="ORF">ACFODV_15730</name>
</gene>
<reference evidence="2" key="1">
    <citation type="journal article" date="2019" name="Int. J. Syst. Evol. Microbiol.">
        <title>The Global Catalogue of Microorganisms (GCM) 10K type strain sequencing project: providing services to taxonomists for standard genome sequencing and annotation.</title>
        <authorList>
            <consortium name="The Broad Institute Genomics Platform"/>
            <consortium name="The Broad Institute Genome Sequencing Center for Infectious Disease"/>
            <person name="Wu L."/>
            <person name="Ma J."/>
        </authorList>
    </citation>
    <scope>NUCLEOTIDE SEQUENCE [LARGE SCALE GENOMIC DNA]</scope>
    <source>
        <strain evidence="2">KCTC 52660</strain>
    </source>
</reference>
<dbReference type="EMBL" id="JBHRSQ010000038">
    <property type="protein sequence ID" value="MFC2993471.1"/>
    <property type="molecule type" value="Genomic_DNA"/>
</dbReference>
<dbReference type="RefSeq" id="WP_379761129.1">
    <property type="nucleotide sequence ID" value="NZ_JBHRSQ010000038.1"/>
</dbReference>
<protein>
    <submittedName>
        <fullName evidence="1">Uncharacterized protein</fullName>
    </submittedName>
</protein>
<comment type="caution">
    <text evidence="1">The sequence shown here is derived from an EMBL/GenBank/DDBJ whole genome shotgun (WGS) entry which is preliminary data.</text>
</comment>
<name>A0ABV7B7N0_9GAMM</name>
<accession>A0ABV7B7N0</accession>